<reference evidence="1 2" key="1">
    <citation type="submission" date="2021-09" db="EMBL/GenBank/DDBJ databases">
        <title>Genome sequencing and assembly of Chryseobacterium sp. RG1.</title>
        <authorList>
            <person name="Chhetri G."/>
        </authorList>
    </citation>
    <scope>NUCLEOTIDE SEQUENCE [LARGE SCALE GENOMIC DNA]</scope>
    <source>
        <strain evidence="1 2">RG1</strain>
    </source>
</reference>
<sequence>MKKKEKKKKKKAKEKLQKPSRDIYDLIDELAYVNKNGNIRNSKRFLDDMYMLNED</sequence>
<name>A0ABS8A1T4_9FLAO</name>
<protein>
    <submittedName>
        <fullName evidence="1">Uncharacterized protein</fullName>
    </submittedName>
</protein>
<comment type="caution">
    <text evidence="1">The sequence shown here is derived from an EMBL/GenBank/DDBJ whole genome shotgun (WGS) entry which is preliminary data.</text>
</comment>
<gene>
    <name evidence="1" type="ORF">JI747_011980</name>
</gene>
<accession>A0ABS8A1T4</accession>
<keyword evidence="2" id="KW-1185">Reference proteome</keyword>
<proteinExistence type="predicted"/>
<dbReference type="EMBL" id="JAERSE020000003">
    <property type="protein sequence ID" value="MCA6067903.1"/>
    <property type="molecule type" value="Genomic_DNA"/>
</dbReference>
<dbReference type="Proteomes" id="UP000618240">
    <property type="component" value="Unassembled WGS sequence"/>
</dbReference>
<dbReference type="RefSeq" id="WP_225688968.1">
    <property type="nucleotide sequence ID" value="NZ_JAERSE020000003.1"/>
</dbReference>
<evidence type="ECO:0000313" key="2">
    <source>
        <dbReference type="Proteomes" id="UP000618240"/>
    </source>
</evidence>
<organism evidence="1 2">
    <name type="scientific">Chryseobacterium tagetis</name>
    <dbReference type="NCBI Taxonomy" id="2801334"/>
    <lineage>
        <taxon>Bacteria</taxon>
        <taxon>Pseudomonadati</taxon>
        <taxon>Bacteroidota</taxon>
        <taxon>Flavobacteriia</taxon>
        <taxon>Flavobacteriales</taxon>
        <taxon>Weeksellaceae</taxon>
        <taxon>Chryseobacterium group</taxon>
        <taxon>Chryseobacterium</taxon>
    </lineage>
</organism>
<evidence type="ECO:0000313" key="1">
    <source>
        <dbReference type="EMBL" id="MCA6067903.1"/>
    </source>
</evidence>